<dbReference type="InterPro" id="IPR018060">
    <property type="entry name" value="HTH_AraC"/>
</dbReference>
<evidence type="ECO:0000256" key="3">
    <source>
        <dbReference type="ARBA" id="ARBA00023163"/>
    </source>
</evidence>
<protein>
    <submittedName>
        <fullName evidence="5">Helix-turn-helix transcriptional regulator</fullName>
    </submittedName>
</protein>
<evidence type="ECO:0000313" key="6">
    <source>
        <dbReference type="Proteomes" id="UP000598820"/>
    </source>
</evidence>
<keyword evidence="6" id="KW-1185">Reference proteome</keyword>
<reference evidence="5" key="1">
    <citation type="submission" date="2020-09" db="EMBL/GenBank/DDBJ databases">
        <authorList>
            <person name="Kim M.K."/>
        </authorList>
    </citation>
    <scope>NUCLEOTIDE SEQUENCE</scope>
    <source>
        <strain evidence="5">BT702</strain>
    </source>
</reference>
<dbReference type="SUPFAM" id="SSF46689">
    <property type="entry name" value="Homeodomain-like"/>
    <property type="match status" value="1"/>
</dbReference>
<keyword evidence="2" id="KW-0238">DNA-binding</keyword>
<dbReference type="Pfam" id="PF02311">
    <property type="entry name" value="AraC_binding"/>
    <property type="match status" value="1"/>
</dbReference>
<dbReference type="SMART" id="SM00342">
    <property type="entry name" value="HTH_ARAC"/>
    <property type="match status" value="1"/>
</dbReference>
<comment type="caution">
    <text evidence="5">The sequence shown here is derived from an EMBL/GenBank/DDBJ whole genome shotgun (WGS) entry which is preliminary data.</text>
</comment>
<accession>A0A926Y5G1</accession>
<dbReference type="Gene3D" id="2.60.120.10">
    <property type="entry name" value="Jelly Rolls"/>
    <property type="match status" value="1"/>
</dbReference>
<dbReference type="Pfam" id="PF12833">
    <property type="entry name" value="HTH_18"/>
    <property type="match status" value="1"/>
</dbReference>
<gene>
    <name evidence="5" type="ORF">IC229_28670</name>
</gene>
<dbReference type="Proteomes" id="UP000598820">
    <property type="component" value="Unassembled WGS sequence"/>
</dbReference>
<keyword evidence="1" id="KW-0805">Transcription regulation</keyword>
<evidence type="ECO:0000313" key="5">
    <source>
        <dbReference type="EMBL" id="MBD2704645.1"/>
    </source>
</evidence>
<dbReference type="RefSeq" id="WP_190891378.1">
    <property type="nucleotide sequence ID" value="NZ_JACWZY010000034.1"/>
</dbReference>
<dbReference type="GO" id="GO:0043565">
    <property type="term" value="F:sequence-specific DNA binding"/>
    <property type="evidence" value="ECO:0007669"/>
    <property type="project" value="InterPro"/>
</dbReference>
<evidence type="ECO:0000256" key="2">
    <source>
        <dbReference type="ARBA" id="ARBA00023125"/>
    </source>
</evidence>
<feature type="domain" description="HTH araC/xylS-type" evidence="4">
    <location>
        <begin position="161"/>
        <end position="261"/>
    </location>
</feature>
<sequence length="275" mass="32398">MVRDVCPRGLHSHTFFELIFIHDGEGTQYINETAMNYKRGDLFLVAPNDNHLFKIKKPTQFFFIRFNDVFVRSPKERQRLKQLEMILSNARHEPGCVIVNEADRSYSINLLGMIIAEHQEQDLYHNELINQLINTLLILVARNINRGFPVLVNESSEKKILDILSYIQSNIYSPVKLRTVALSDHFGIAENYLGPYFKQHTNESLQQYIMKYKLRLIENRLLHTGMRVKEIADELGFTDKSHLNRIFKKYRGISPTEFKRQFFRNSFRSEKEKNG</sequence>
<dbReference type="InterPro" id="IPR009057">
    <property type="entry name" value="Homeodomain-like_sf"/>
</dbReference>
<dbReference type="AlphaFoldDB" id="A0A926Y5G1"/>
<dbReference type="PANTHER" id="PTHR43280">
    <property type="entry name" value="ARAC-FAMILY TRANSCRIPTIONAL REGULATOR"/>
    <property type="match status" value="1"/>
</dbReference>
<organism evidence="5 6">
    <name type="scientific">Spirosoma profusum</name>
    <dbReference type="NCBI Taxonomy" id="2771354"/>
    <lineage>
        <taxon>Bacteria</taxon>
        <taxon>Pseudomonadati</taxon>
        <taxon>Bacteroidota</taxon>
        <taxon>Cytophagia</taxon>
        <taxon>Cytophagales</taxon>
        <taxon>Cytophagaceae</taxon>
        <taxon>Spirosoma</taxon>
    </lineage>
</organism>
<dbReference type="PROSITE" id="PS01124">
    <property type="entry name" value="HTH_ARAC_FAMILY_2"/>
    <property type="match status" value="1"/>
</dbReference>
<dbReference type="Gene3D" id="1.10.10.60">
    <property type="entry name" value="Homeodomain-like"/>
    <property type="match status" value="2"/>
</dbReference>
<keyword evidence="3" id="KW-0804">Transcription</keyword>
<name>A0A926Y5G1_9BACT</name>
<dbReference type="GO" id="GO:0003700">
    <property type="term" value="F:DNA-binding transcription factor activity"/>
    <property type="evidence" value="ECO:0007669"/>
    <property type="project" value="InterPro"/>
</dbReference>
<dbReference type="SUPFAM" id="SSF51215">
    <property type="entry name" value="Regulatory protein AraC"/>
    <property type="match status" value="1"/>
</dbReference>
<dbReference type="InterPro" id="IPR003313">
    <property type="entry name" value="AraC-bd"/>
</dbReference>
<dbReference type="InterPro" id="IPR037923">
    <property type="entry name" value="HTH-like"/>
</dbReference>
<evidence type="ECO:0000259" key="4">
    <source>
        <dbReference type="PROSITE" id="PS01124"/>
    </source>
</evidence>
<proteinExistence type="predicted"/>
<dbReference type="PROSITE" id="PS00041">
    <property type="entry name" value="HTH_ARAC_FAMILY_1"/>
    <property type="match status" value="1"/>
</dbReference>
<evidence type="ECO:0000256" key="1">
    <source>
        <dbReference type="ARBA" id="ARBA00023015"/>
    </source>
</evidence>
<dbReference type="InterPro" id="IPR014710">
    <property type="entry name" value="RmlC-like_jellyroll"/>
</dbReference>
<dbReference type="EMBL" id="JACWZY010000034">
    <property type="protein sequence ID" value="MBD2704645.1"/>
    <property type="molecule type" value="Genomic_DNA"/>
</dbReference>
<dbReference type="InterPro" id="IPR018062">
    <property type="entry name" value="HTH_AraC-typ_CS"/>
</dbReference>
<dbReference type="PANTHER" id="PTHR43280:SF2">
    <property type="entry name" value="HTH-TYPE TRANSCRIPTIONAL REGULATOR EXSA"/>
    <property type="match status" value="1"/>
</dbReference>